<reference evidence="1 2" key="1">
    <citation type="submission" date="2018-06" db="EMBL/GenBank/DDBJ databases">
        <authorList>
            <consortium name="Pathogen Informatics"/>
            <person name="Doyle S."/>
        </authorList>
    </citation>
    <scope>NUCLEOTIDE SEQUENCE [LARGE SCALE GENOMIC DNA]</scope>
    <source>
        <strain evidence="1 2">NCTC13316</strain>
    </source>
</reference>
<organism evidence="1 2">
    <name type="scientific">Legionella busanensis</name>
    <dbReference type="NCBI Taxonomy" id="190655"/>
    <lineage>
        <taxon>Bacteria</taxon>
        <taxon>Pseudomonadati</taxon>
        <taxon>Pseudomonadota</taxon>
        <taxon>Gammaproteobacteria</taxon>
        <taxon>Legionellales</taxon>
        <taxon>Legionellaceae</taxon>
        <taxon>Legionella</taxon>
    </lineage>
</organism>
<gene>
    <name evidence="1" type="ORF">NCTC13316_02539</name>
</gene>
<evidence type="ECO:0000313" key="2">
    <source>
        <dbReference type="Proteomes" id="UP000254794"/>
    </source>
</evidence>
<dbReference type="Proteomes" id="UP000254794">
    <property type="component" value="Unassembled WGS sequence"/>
</dbReference>
<sequence length="129" mass="14720">MLRFNNLKNYFLGITLFTIFFSKAFAYPHSEKIVNASSLAIKYSANSIINLPDKQGTLLKGNVKITINPLTYLSADKVLIKFADKKQKTIREFIIFGEGSLKKKQQVSHFKDGIYNLAKTKLTAEKIWQ</sequence>
<protein>
    <submittedName>
        <fullName evidence="1">Uncharacterized protein</fullName>
    </submittedName>
</protein>
<keyword evidence="2" id="KW-1185">Reference proteome</keyword>
<accession>A0A378JM53</accession>
<dbReference type="RefSeq" id="WP_115331988.1">
    <property type="nucleotide sequence ID" value="NZ_CAAAHP010000006.1"/>
</dbReference>
<dbReference type="AlphaFoldDB" id="A0A378JM53"/>
<name>A0A378JM53_9GAMM</name>
<evidence type="ECO:0000313" key="1">
    <source>
        <dbReference type="EMBL" id="STX52426.1"/>
    </source>
</evidence>
<dbReference type="EMBL" id="UGOD01000001">
    <property type="protein sequence ID" value="STX52426.1"/>
    <property type="molecule type" value="Genomic_DNA"/>
</dbReference>
<dbReference type="OrthoDB" id="9918791at2"/>
<proteinExistence type="predicted"/>